<dbReference type="AlphaFoldDB" id="A0A4Q2S7B2"/>
<dbReference type="RefSeq" id="WP_129456582.1">
    <property type="nucleotide sequence ID" value="NZ_JACXYX010000019.1"/>
</dbReference>
<proteinExistence type="inferred from homology"/>
<feature type="signal peptide" evidence="2">
    <location>
        <begin position="1"/>
        <end position="24"/>
    </location>
</feature>
<feature type="chain" id="PRO_5038590792" evidence="2">
    <location>
        <begin position="25"/>
        <end position="307"/>
    </location>
</feature>
<accession>A0A4Q2S7B2</accession>
<dbReference type="Proteomes" id="UP000293291">
    <property type="component" value="Unassembled WGS sequence"/>
</dbReference>
<organism evidence="4 5">
    <name type="scientific">Nocardioides ganghwensis</name>
    <dbReference type="NCBI Taxonomy" id="252230"/>
    <lineage>
        <taxon>Bacteria</taxon>
        <taxon>Bacillati</taxon>
        <taxon>Actinomycetota</taxon>
        <taxon>Actinomycetes</taxon>
        <taxon>Propionibacteriales</taxon>
        <taxon>Nocardioidaceae</taxon>
        <taxon>Nocardioides</taxon>
    </lineage>
</organism>
<feature type="domain" description="Cell envelope-related transcriptional attenuator" evidence="3">
    <location>
        <begin position="72"/>
        <end position="215"/>
    </location>
</feature>
<gene>
    <name evidence="4" type="ORF">EUA07_18100</name>
</gene>
<dbReference type="OrthoDB" id="9782542at2"/>
<dbReference type="PANTHER" id="PTHR33392">
    <property type="entry name" value="POLYISOPRENYL-TEICHOIC ACID--PEPTIDOGLYCAN TEICHOIC ACID TRANSFERASE TAGU"/>
    <property type="match status" value="1"/>
</dbReference>
<dbReference type="Gene3D" id="3.40.630.190">
    <property type="entry name" value="LCP protein"/>
    <property type="match status" value="1"/>
</dbReference>
<dbReference type="Pfam" id="PF03816">
    <property type="entry name" value="LytR_cpsA_psr"/>
    <property type="match status" value="1"/>
</dbReference>
<dbReference type="PANTHER" id="PTHR33392:SF6">
    <property type="entry name" value="POLYISOPRENYL-TEICHOIC ACID--PEPTIDOGLYCAN TEICHOIC ACID TRANSFERASE TAGU"/>
    <property type="match status" value="1"/>
</dbReference>
<dbReference type="InterPro" id="IPR050922">
    <property type="entry name" value="LytR/CpsA/Psr_CW_biosynth"/>
</dbReference>
<reference evidence="4 5" key="1">
    <citation type="submission" date="2019-01" db="EMBL/GenBank/DDBJ databases">
        <title>Novel species of Nocardioides.</title>
        <authorList>
            <person name="Liu Q."/>
            <person name="Xin Y.-H."/>
        </authorList>
    </citation>
    <scope>NUCLEOTIDE SEQUENCE [LARGE SCALE GENOMIC DNA]</scope>
    <source>
        <strain evidence="4 5">CGMCC 4.6875</strain>
    </source>
</reference>
<dbReference type="NCBIfam" id="TIGR00350">
    <property type="entry name" value="lytR_cpsA_psr"/>
    <property type="match status" value="1"/>
</dbReference>
<evidence type="ECO:0000256" key="2">
    <source>
        <dbReference type="SAM" id="SignalP"/>
    </source>
</evidence>
<comment type="similarity">
    <text evidence="1">Belongs to the LytR/CpsA/Psr (LCP) family.</text>
</comment>
<sequence>MRAALRTAHRVVVRAALLGALVLAVPDGAVHPTTISLSTIGTAKAVDAGGDVLWVLALGSEAAPGTDVLQGRTDAIQLIGVHWAGRRAVAIGLPRDLYVDLPGGRGRISQALELGGPEGAAREVEDLLGITPDLVLVAGFDGFLSTMGAVGDVVVESPLAFTTDDGGVEVRRGRNTLDAEQALSYVTTRDTLPLSSDYERVANHQRLLIGLLHRLRSEEDDEGFMEATTLAALAGLETDLSPAAAYRIIQALTTIAPERTTGCIIRGEPSVEFGADVLIPDEAQAAAVGADAADDVRLQGGCRDGSG</sequence>
<name>A0A4Q2S7B2_9ACTN</name>
<dbReference type="EMBL" id="SDWU01000023">
    <property type="protein sequence ID" value="RYB98431.1"/>
    <property type="molecule type" value="Genomic_DNA"/>
</dbReference>
<evidence type="ECO:0000313" key="4">
    <source>
        <dbReference type="EMBL" id="RYB98431.1"/>
    </source>
</evidence>
<comment type="caution">
    <text evidence="4">The sequence shown here is derived from an EMBL/GenBank/DDBJ whole genome shotgun (WGS) entry which is preliminary data.</text>
</comment>
<evidence type="ECO:0000313" key="5">
    <source>
        <dbReference type="Proteomes" id="UP000293291"/>
    </source>
</evidence>
<evidence type="ECO:0000259" key="3">
    <source>
        <dbReference type="Pfam" id="PF03816"/>
    </source>
</evidence>
<dbReference type="InterPro" id="IPR004474">
    <property type="entry name" value="LytR_CpsA_psr"/>
</dbReference>
<evidence type="ECO:0000256" key="1">
    <source>
        <dbReference type="ARBA" id="ARBA00006068"/>
    </source>
</evidence>
<protein>
    <submittedName>
        <fullName evidence="4">LytR family transcriptional regulator</fullName>
    </submittedName>
</protein>
<keyword evidence="2" id="KW-0732">Signal</keyword>
<keyword evidence="5" id="KW-1185">Reference proteome</keyword>